<reference evidence="2" key="2">
    <citation type="submission" date="2020-04" db="EMBL/GenBank/DDBJ databases">
        <authorList>
            <consortium name="NCBI Genome Project"/>
        </authorList>
    </citation>
    <scope>NUCLEOTIDE SEQUENCE</scope>
    <source>
        <strain evidence="2">CBS 342.82</strain>
    </source>
</reference>
<dbReference type="GeneID" id="54356680"/>
<dbReference type="RefSeq" id="XP_033463942.1">
    <property type="nucleotide sequence ID" value="XM_033598881.1"/>
</dbReference>
<reference evidence="2" key="3">
    <citation type="submission" date="2025-08" db="UniProtKB">
        <authorList>
            <consortium name="RefSeq"/>
        </authorList>
    </citation>
    <scope>IDENTIFICATION</scope>
    <source>
        <strain evidence="2">CBS 342.82</strain>
    </source>
</reference>
<organism evidence="2">
    <name type="scientific">Dissoconium aciculare CBS 342.82</name>
    <dbReference type="NCBI Taxonomy" id="1314786"/>
    <lineage>
        <taxon>Eukaryota</taxon>
        <taxon>Fungi</taxon>
        <taxon>Dikarya</taxon>
        <taxon>Ascomycota</taxon>
        <taxon>Pezizomycotina</taxon>
        <taxon>Dothideomycetes</taxon>
        <taxon>Dothideomycetidae</taxon>
        <taxon>Mycosphaerellales</taxon>
        <taxon>Dissoconiaceae</taxon>
        <taxon>Dissoconium</taxon>
    </lineage>
</organism>
<gene>
    <name evidence="2" type="ORF">K489DRAFT_1095</name>
</gene>
<evidence type="ECO:0000313" key="1">
    <source>
        <dbReference type="Proteomes" id="UP000504637"/>
    </source>
</evidence>
<accession>A0A6J3MFZ7</accession>
<dbReference type="AlphaFoldDB" id="A0A6J3MFZ7"/>
<name>A0A6J3MFZ7_9PEZI</name>
<protein>
    <submittedName>
        <fullName evidence="2">Uncharacterized protein</fullName>
    </submittedName>
</protein>
<dbReference type="Proteomes" id="UP000504637">
    <property type="component" value="Unplaced"/>
</dbReference>
<proteinExistence type="predicted"/>
<sequence length="145" mass="16236">MDGRSHHSLFDPRSKYTHIYIYISSGSPLLSPYPSHPLERANLPFSSGRRRHRRGGHCPTLGAAVLVFQVMTEEHGSGQAMQRWSDDRGALLTLEMSLATIARTLEISSSARRTRHRDRRTALGASFSLQICRGKQHDEVGQIQG</sequence>
<evidence type="ECO:0000313" key="2">
    <source>
        <dbReference type="RefSeq" id="XP_033463942.1"/>
    </source>
</evidence>
<keyword evidence="1" id="KW-1185">Reference proteome</keyword>
<reference evidence="2" key="1">
    <citation type="submission" date="2020-01" db="EMBL/GenBank/DDBJ databases">
        <authorList>
            <consortium name="DOE Joint Genome Institute"/>
            <person name="Haridas S."/>
            <person name="Albert R."/>
            <person name="Binder M."/>
            <person name="Bloem J."/>
            <person name="Labutti K."/>
            <person name="Salamov A."/>
            <person name="Andreopoulos B."/>
            <person name="Baker S.E."/>
            <person name="Barry K."/>
            <person name="Bills G."/>
            <person name="Bluhm B.H."/>
            <person name="Cannon C."/>
            <person name="Castanera R."/>
            <person name="Culley D.E."/>
            <person name="Daum C."/>
            <person name="Ezra D."/>
            <person name="Gonzalez J.B."/>
            <person name="Henrissat B."/>
            <person name="Kuo A."/>
            <person name="Liang C."/>
            <person name="Lipzen A."/>
            <person name="Lutzoni F."/>
            <person name="Magnuson J."/>
            <person name="Mondo S."/>
            <person name="Nolan M."/>
            <person name="Ohm R."/>
            <person name="Pangilinan J."/>
            <person name="Park H.-J."/>
            <person name="Ramirez L."/>
            <person name="Alfaro M."/>
            <person name="Sun H."/>
            <person name="Tritt A."/>
            <person name="Yoshinaga Y."/>
            <person name="Zwiers L.-H."/>
            <person name="Turgeon B.G."/>
            <person name="Goodwin S.B."/>
            <person name="Spatafora J.W."/>
            <person name="Crous P.W."/>
            <person name="Grigoriev I.V."/>
        </authorList>
    </citation>
    <scope>NUCLEOTIDE SEQUENCE</scope>
    <source>
        <strain evidence="2">CBS 342.82</strain>
    </source>
</reference>